<evidence type="ECO:0000256" key="3">
    <source>
        <dbReference type="ARBA" id="ARBA00022475"/>
    </source>
</evidence>
<name>A0ABV9GWA4_9BURK</name>
<dbReference type="Gene3D" id="3.40.50.300">
    <property type="entry name" value="P-loop containing nucleotide triphosphate hydrolases"/>
    <property type="match status" value="1"/>
</dbReference>
<dbReference type="Proteomes" id="UP001595967">
    <property type="component" value="Unassembled WGS sequence"/>
</dbReference>
<evidence type="ECO:0000313" key="7">
    <source>
        <dbReference type="EMBL" id="MFC4622297.1"/>
    </source>
</evidence>
<keyword evidence="2" id="KW-0813">Transport</keyword>
<dbReference type="PANTHER" id="PTHR43776">
    <property type="entry name" value="TRANSPORT ATP-BINDING PROTEIN"/>
    <property type="match status" value="1"/>
</dbReference>
<dbReference type="EMBL" id="JBHSEW010000006">
    <property type="protein sequence ID" value="MFC4622297.1"/>
    <property type="molecule type" value="Genomic_DNA"/>
</dbReference>
<evidence type="ECO:0000256" key="4">
    <source>
        <dbReference type="ARBA" id="ARBA00022741"/>
    </source>
</evidence>
<feature type="domain" description="ABC transporter" evidence="6">
    <location>
        <begin position="11"/>
        <end position="262"/>
    </location>
</feature>
<proteinExistence type="inferred from homology"/>
<dbReference type="InterPro" id="IPR003593">
    <property type="entry name" value="AAA+_ATPase"/>
</dbReference>
<comment type="similarity">
    <text evidence="1">Belongs to the ABC transporter superfamily.</text>
</comment>
<dbReference type="PANTHER" id="PTHR43776:SF7">
    <property type="entry name" value="D,D-DIPEPTIDE TRANSPORT ATP-BINDING PROTEIN DDPF-RELATED"/>
    <property type="match status" value="1"/>
</dbReference>
<keyword evidence="4" id="KW-0547">Nucleotide-binding</keyword>
<keyword evidence="3" id="KW-0472">Membrane</keyword>
<sequence>MDAAALPPPLLQVRQLCHSYAAPRPGLFAGPAPHPVLHNIDFTLHAGRCLGLVGASGSGKSTLARLVLALDTPTSGQVLLDGEDLHRLPAAALRQARQRMAMVFQDPATALNPRRSVGWSVAEPLTVLAPSLPPAEIRQRVAQALEDVGLHARDAQRFPHSFSGGQRQRIALARAIVTRPRLLVLDEPVSALDVSVQAQVLNLLLELQQRLGLGYLLISHDLAVIDHLCNQVLVLHQAEVVESGTPQQLLHAARHPVTQALLRSVPTMTPGAARLRYATNKKAAYADE</sequence>
<dbReference type="PROSITE" id="PS50893">
    <property type="entry name" value="ABC_TRANSPORTER_2"/>
    <property type="match status" value="1"/>
</dbReference>
<dbReference type="SMART" id="SM00382">
    <property type="entry name" value="AAA"/>
    <property type="match status" value="1"/>
</dbReference>
<dbReference type="SUPFAM" id="SSF52540">
    <property type="entry name" value="P-loop containing nucleoside triphosphate hydrolases"/>
    <property type="match status" value="1"/>
</dbReference>
<evidence type="ECO:0000256" key="1">
    <source>
        <dbReference type="ARBA" id="ARBA00005417"/>
    </source>
</evidence>
<dbReference type="PROSITE" id="PS00211">
    <property type="entry name" value="ABC_TRANSPORTER_1"/>
    <property type="match status" value="1"/>
</dbReference>
<organism evidence="7 8">
    <name type="scientific">Comamonas nitrativorans</name>
    <dbReference type="NCBI Taxonomy" id="108437"/>
    <lineage>
        <taxon>Bacteria</taxon>
        <taxon>Pseudomonadati</taxon>
        <taxon>Pseudomonadota</taxon>
        <taxon>Betaproteobacteria</taxon>
        <taxon>Burkholderiales</taxon>
        <taxon>Comamonadaceae</taxon>
        <taxon>Comamonas</taxon>
    </lineage>
</organism>
<dbReference type="InterPro" id="IPR050319">
    <property type="entry name" value="ABC_transp_ATP-bind"/>
</dbReference>
<evidence type="ECO:0000256" key="5">
    <source>
        <dbReference type="ARBA" id="ARBA00022840"/>
    </source>
</evidence>
<dbReference type="RefSeq" id="WP_377725688.1">
    <property type="nucleotide sequence ID" value="NZ_JBHSEW010000006.1"/>
</dbReference>
<dbReference type="InterPro" id="IPR003439">
    <property type="entry name" value="ABC_transporter-like_ATP-bd"/>
</dbReference>
<evidence type="ECO:0000313" key="8">
    <source>
        <dbReference type="Proteomes" id="UP001595967"/>
    </source>
</evidence>
<keyword evidence="3" id="KW-1003">Cell membrane</keyword>
<reference evidence="8" key="1">
    <citation type="journal article" date="2019" name="Int. J. Syst. Evol. Microbiol.">
        <title>The Global Catalogue of Microorganisms (GCM) 10K type strain sequencing project: providing services to taxonomists for standard genome sequencing and annotation.</title>
        <authorList>
            <consortium name="The Broad Institute Genomics Platform"/>
            <consortium name="The Broad Institute Genome Sequencing Center for Infectious Disease"/>
            <person name="Wu L."/>
            <person name="Ma J."/>
        </authorList>
    </citation>
    <scope>NUCLEOTIDE SEQUENCE [LARGE SCALE GENOMIC DNA]</scope>
    <source>
        <strain evidence="8">JCM 11650</strain>
    </source>
</reference>
<keyword evidence="5 7" id="KW-0067">ATP-binding</keyword>
<evidence type="ECO:0000259" key="6">
    <source>
        <dbReference type="PROSITE" id="PS50893"/>
    </source>
</evidence>
<dbReference type="GO" id="GO:0005524">
    <property type="term" value="F:ATP binding"/>
    <property type="evidence" value="ECO:0007669"/>
    <property type="project" value="UniProtKB-KW"/>
</dbReference>
<dbReference type="InterPro" id="IPR013563">
    <property type="entry name" value="Oligopep_ABC_C"/>
</dbReference>
<keyword evidence="8" id="KW-1185">Reference proteome</keyword>
<accession>A0ABV9GWA4</accession>
<evidence type="ECO:0000256" key="2">
    <source>
        <dbReference type="ARBA" id="ARBA00022448"/>
    </source>
</evidence>
<protein>
    <submittedName>
        <fullName evidence="7">ABC transporter ATP-binding protein</fullName>
    </submittedName>
</protein>
<dbReference type="Pfam" id="PF08352">
    <property type="entry name" value="oligo_HPY"/>
    <property type="match status" value="1"/>
</dbReference>
<comment type="caution">
    <text evidence="7">The sequence shown here is derived from an EMBL/GenBank/DDBJ whole genome shotgun (WGS) entry which is preliminary data.</text>
</comment>
<gene>
    <name evidence="7" type="ORF">ACFO3A_08715</name>
</gene>
<dbReference type="Pfam" id="PF00005">
    <property type="entry name" value="ABC_tran"/>
    <property type="match status" value="1"/>
</dbReference>
<dbReference type="CDD" id="cd03257">
    <property type="entry name" value="ABC_NikE_OppD_transporters"/>
    <property type="match status" value="1"/>
</dbReference>
<dbReference type="InterPro" id="IPR027417">
    <property type="entry name" value="P-loop_NTPase"/>
</dbReference>
<dbReference type="InterPro" id="IPR017871">
    <property type="entry name" value="ABC_transporter-like_CS"/>
</dbReference>